<proteinExistence type="predicted"/>
<dbReference type="InterPro" id="IPR007815">
    <property type="entry name" value="Emycin_Estase"/>
</dbReference>
<dbReference type="RefSeq" id="WP_377851777.1">
    <property type="nucleotide sequence ID" value="NZ_JBHLZU010000010.1"/>
</dbReference>
<evidence type="ECO:0000313" key="1">
    <source>
        <dbReference type="EMBL" id="MFB9904568.1"/>
    </source>
</evidence>
<evidence type="ECO:0000313" key="2">
    <source>
        <dbReference type="Proteomes" id="UP001589693"/>
    </source>
</evidence>
<dbReference type="EMBL" id="JBHLZU010000010">
    <property type="protein sequence ID" value="MFB9904568.1"/>
    <property type="molecule type" value="Genomic_DNA"/>
</dbReference>
<organism evidence="1 2">
    <name type="scientific">Allokutzneria oryzae</name>
    <dbReference type="NCBI Taxonomy" id="1378989"/>
    <lineage>
        <taxon>Bacteria</taxon>
        <taxon>Bacillati</taxon>
        <taxon>Actinomycetota</taxon>
        <taxon>Actinomycetes</taxon>
        <taxon>Pseudonocardiales</taxon>
        <taxon>Pseudonocardiaceae</taxon>
        <taxon>Allokutzneria</taxon>
    </lineage>
</organism>
<dbReference type="SUPFAM" id="SSF159501">
    <property type="entry name" value="EreA/ChaN-like"/>
    <property type="match status" value="1"/>
</dbReference>
<name>A0ABV5ZUJ5_9PSEU</name>
<dbReference type="Pfam" id="PF05139">
    <property type="entry name" value="Erythro_esteras"/>
    <property type="match status" value="2"/>
</dbReference>
<protein>
    <submittedName>
        <fullName evidence="1">Erythromycin esterase family protein</fullName>
    </submittedName>
</protein>
<dbReference type="PANTHER" id="PTHR31299">
    <property type="entry name" value="ESTERASE, PUTATIVE (AFU_ORTHOLOGUE AFUA_1G05850)-RELATED"/>
    <property type="match status" value="1"/>
</dbReference>
<dbReference type="InterPro" id="IPR052036">
    <property type="entry name" value="Hydrolase/PRTase-associated"/>
</dbReference>
<dbReference type="Gene3D" id="3.40.1660.10">
    <property type="entry name" value="EreA-like (biosynthetic domain)"/>
    <property type="match status" value="2"/>
</dbReference>
<gene>
    <name evidence="1" type="ORF">ACFFQA_11555</name>
</gene>
<dbReference type="Gene3D" id="3.30.1870.10">
    <property type="entry name" value="EreA-like, domain 2"/>
    <property type="match status" value="1"/>
</dbReference>
<dbReference type="Proteomes" id="UP001589693">
    <property type="component" value="Unassembled WGS sequence"/>
</dbReference>
<dbReference type="CDD" id="cd14728">
    <property type="entry name" value="Ere-like"/>
    <property type="match status" value="1"/>
</dbReference>
<dbReference type="PANTHER" id="PTHR31299:SF0">
    <property type="entry name" value="ESTERASE, PUTATIVE (AFU_ORTHOLOGUE AFUA_1G05850)-RELATED"/>
    <property type="match status" value="1"/>
</dbReference>
<accession>A0ABV5ZUJ5</accession>
<comment type="caution">
    <text evidence="1">The sequence shown here is derived from an EMBL/GenBank/DDBJ whole genome shotgun (WGS) entry which is preliminary data.</text>
</comment>
<sequence>MTITDWLNEHAHPVAPTPSAESADLLPLGDLVGDAVVVALSQSSRQARELSLLSHRILRFLVEHKGFRSVVLEGDDMSSVYLDDYVRSGVGDPEEILAEARSFWRTEEILGMVRWVRSYNERHPGDPVRIAHPSHFPAELGSLTEIERLLAQNTIKWHDSTKHKIVYWGGTAHVSKGDPRTVSPSTPTETSRNAGGWLRERFGSGFVSIGMTFHHGDVPYRVPAPPAEFAESALGDVDLDAFFLDLRGDHPAPVDAWLHTPTKTRLIGPHYDFDNDADHHLAGGSFAGWFDVVFHVRQASSVRLIG</sequence>
<keyword evidence="2" id="KW-1185">Reference proteome</keyword>
<reference evidence="1 2" key="1">
    <citation type="submission" date="2024-09" db="EMBL/GenBank/DDBJ databases">
        <authorList>
            <person name="Sun Q."/>
            <person name="Mori K."/>
        </authorList>
    </citation>
    <scope>NUCLEOTIDE SEQUENCE [LARGE SCALE GENOMIC DNA]</scope>
    <source>
        <strain evidence="1 2">TBRC 7907</strain>
    </source>
</reference>